<dbReference type="Proteomes" id="UP001159427">
    <property type="component" value="Unassembled WGS sequence"/>
</dbReference>
<keyword evidence="2" id="KW-1185">Reference proteome</keyword>
<proteinExistence type="predicted"/>
<name>A0ABN8SKA9_9CNID</name>
<dbReference type="EMBL" id="CALNXI010002930">
    <property type="protein sequence ID" value="CAH3191462.1"/>
    <property type="molecule type" value="Genomic_DNA"/>
</dbReference>
<protein>
    <submittedName>
        <fullName evidence="1">Uncharacterized protein</fullName>
    </submittedName>
</protein>
<accession>A0ABN8SKA9</accession>
<evidence type="ECO:0000313" key="2">
    <source>
        <dbReference type="Proteomes" id="UP001159427"/>
    </source>
</evidence>
<comment type="caution">
    <text evidence="1">The sequence shown here is derived from an EMBL/GenBank/DDBJ whole genome shotgun (WGS) entry which is preliminary data.</text>
</comment>
<sequence length="114" mass="13247">MTAEHLDKDDDDDFDDYKDDEWDIWDVYDNWYNGDYYDFWGDVDDCDDFDPDLYEKIKTYDRRRTGKEGKISAITDGEEYHKHVPSGFLANPNNISLSFNTDCGCGCGCGVPQL</sequence>
<reference evidence="1 2" key="1">
    <citation type="submission" date="2022-05" db="EMBL/GenBank/DDBJ databases">
        <authorList>
            <consortium name="Genoscope - CEA"/>
            <person name="William W."/>
        </authorList>
    </citation>
    <scope>NUCLEOTIDE SEQUENCE [LARGE SCALE GENOMIC DNA]</scope>
</reference>
<evidence type="ECO:0000313" key="1">
    <source>
        <dbReference type="EMBL" id="CAH3191462.1"/>
    </source>
</evidence>
<gene>
    <name evidence="1" type="ORF">PEVE_00021933</name>
</gene>
<organism evidence="1 2">
    <name type="scientific">Porites evermanni</name>
    <dbReference type="NCBI Taxonomy" id="104178"/>
    <lineage>
        <taxon>Eukaryota</taxon>
        <taxon>Metazoa</taxon>
        <taxon>Cnidaria</taxon>
        <taxon>Anthozoa</taxon>
        <taxon>Hexacorallia</taxon>
        <taxon>Scleractinia</taxon>
        <taxon>Fungiina</taxon>
        <taxon>Poritidae</taxon>
        <taxon>Porites</taxon>
    </lineage>
</organism>